<reference evidence="1 2" key="1">
    <citation type="journal article" date="2021" name="MBio">
        <title>A New Model Trypanosomatid, Novymonas esmeraldas: Genomic Perception of Its 'Candidatus Pandoraea novymonadis' Endosymbiont.</title>
        <authorList>
            <person name="Zakharova A."/>
            <person name="Saura A."/>
            <person name="Butenko A."/>
            <person name="Podesvova L."/>
            <person name="Warmusova S."/>
            <person name="Kostygov A.Y."/>
            <person name="Nenarokova A."/>
            <person name="Lukes J."/>
            <person name="Opperdoes F.R."/>
            <person name="Yurchenko V."/>
        </authorList>
    </citation>
    <scope>NUCLEOTIDE SEQUENCE [LARGE SCALE GENOMIC DNA]</scope>
    <source>
        <strain evidence="1 2">E262AT.01</strain>
    </source>
</reference>
<organism evidence="1 2">
    <name type="scientific">Novymonas esmeraldas</name>
    <dbReference type="NCBI Taxonomy" id="1808958"/>
    <lineage>
        <taxon>Eukaryota</taxon>
        <taxon>Discoba</taxon>
        <taxon>Euglenozoa</taxon>
        <taxon>Kinetoplastea</taxon>
        <taxon>Metakinetoplastina</taxon>
        <taxon>Trypanosomatida</taxon>
        <taxon>Trypanosomatidae</taxon>
        <taxon>Novymonas</taxon>
    </lineage>
</organism>
<accession>A0AAW0F433</accession>
<dbReference type="PANTHER" id="PTHR13244:SF7">
    <property type="entry name" value="ZINC FINGER MYND DOMAIN-CONTAINING PROTEIN 10"/>
    <property type="match status" value="1"/>
</dbReference>
<proteinExistence type="predicted"/>
<protein>
    <submittedName>
        <fullName evidence="1">Uncharacterized protein</fullName>
    </submittedName>
</protein>
<comment type="caution">
    <text evidence="1">The sequence shown here is derived from an EMBL/GenBank/DDBJ whole genome shotgun (WGS) entry which is preliminary data.</text>
</comment>
<keyword evidence="2" id="KW-1185">Reference proteome</keyword>
<dbReference type="AlphaFoldDB" id="A0AAW0F433"/>
<dbReference type="PANTHER" id="PTHR13244">
    <property type="entry name" value="ZINC FINGER MYND DOMAIN CONTAINING PROTEIN 10"/>
    <property type="match status" value="1"/>
</dbReference>
<dbReference type="GO" id="GO:0005737">
    <property type="term" value="C:cytoplasm"/>
    <property type="evidence" value="ECO:0007669"/>
    <property type="project" value="TreeGrafter"/>
</dbReference>
<dbReference type="EMBL" id="JAECZO010000010">
    <property type="protein sequence ID" value="KAK7201023.1"/>
    <property type="molecule type" value="Genomic_DNA"/>
</dbReference>
<dbReference type="Proteomes" id="UP001430356">
    <property type="component" value="Unassembled WGS sequence"/>
</dbReference>
<gene>
    <name evidence="1" type="ORF">NESM_000162000</name>
</gene>
<sequence>MQYSGSVLSPVEAEIGIRQLRVFAVEDVGTSAWKDQREAVERLNMCTHSNAVLKTDDFVKAFLLEHDKLGDILHELLVMEVWRQRVLPGVVDAVAHNPTATYMYCAYESVLVNLLECVCFYEEVVVGFGDDVLEMVDYCWRQVSRLFAEEALDKVTASASAAGPAAAAASTESSAAAAAAALEQQLREQRIQRAMGCISLLWFVIDRLDALPLSAMNSILRKNDIPVGLAEVLLLRPWLRRGADVAQKYQNGSFVAAPGNEVQRVCVPEAHAWFCLHKLLCDPECRRQYPYTQHKKASLLRLRSCLNEVVLDQLPALHDVQRALEELSFMEPPTGTEEKFRSTLIIEQVPRLMPTIDRAGVQWARLVEQMRKRLTDRSEAVGDAMRMSQLFDLMFAEQR</sequence>
<evidence type="ECO:0000313" key="1">
    <source>
        <dbReference type="EMBL" id="KAK7201023.1"/>
    </source>
</evidence>
<name>A0AAW0F433_9TRYP</name>
<evidence type="ECO:0000313" key="2">
    <source>
        <dbReference type="Proteomes" id="UP001430356"/>
    </source>
</evidence>
<dbReference type="InterPro" id="IPR052298">
    <property type="entry name" value="ZMYND10"/>
</dbReference>